<evidence type="ECO:0000256" key="1">
    <source>
        <dbReference type="SAM" id="MobiDB-lite"/>
    </source>
</evidence>
<feature type="region of interest" description="Disordered" evidence="1">
    <location>
        <begin position="135"/>
        <end position="175"/>
    </location>
</feature>
<name>A0A387H6S3_9ACTN</name>
<keyword evidence="4" id="KW-1185">Reference proteome</keyword>
<dbReference type="PANTHER" id="PTHR33627:SF1">
    <property type="entry name" value="TRANSPOSASE"/>
    <property type="match status" value="1"/>
</dbReference>
<dbReference type="AlphaFoldDB" id="A0A387H6S3"/>
<feature type="region of interest" description="Disordered" evidence="1">
    <location>
        <begin position="188"/>
        <end position="218"/>
    </location>
</feature>
<dbReference type="InterPro" id="IPR039365">
    <property type="entry name" value="IS701-like"/>
</dbReference>
<dbReference type="PANTHER" id="PTHR33627">
    <property type="entry name" value="TRANSPOSASE"/>
    <property type="match status" value="1"/>
</dbReference>
<gene>
    <name evidence="3" type="ORF">DWB77_00378</name>
</gene>
<feature type="domain" description="Transposase IS701-like DDE" evidence="2">
    <location>
        <begin position="3"/>
        <end position="148"/>
    </location>
</feature>
<organism evidence="3 4">
    <name type="scientific">Streptomyces hundungensis</name>
    <dbReference type="NCBI Taxonomy" id="1077946"/>
    <lineage>
        <taxon>Bacteria</taxon>
        <taxon>Bacillati</taxon>
        <taxon>Actinomycetota</taxon>
        <taxon>Actinomycetes</taxon>
        <taxon>Kitasatosporales</taxon>
        <taxon>Streptomycetaceae</taxon>
        <taxon>Streptomyces</taxon>
    </lineage>
</organism>
<dbReference type="Pfam" id="PF13546">
    <property type="entry name" value="DDE_5"/>
    <property type="match status" value="1"/>
</dbReference>
<accession>A0A387H6S3</accession>
<dbReference type="InterPro" id="IPR038721">
    <property type="entry name" value="IS701-like_DDE_dom"/>
</dbReference>
<dbReference type="EMBL" id="CP032698">
    <property type="protein sequence ID" value="AYG78271.1"/>
    <property type="molecule type" value="Genomic_DNA"/>
</dbReference>
<evidence type="ECO:0000259" key="2">
    <source>
        <dbReference type="Pfam" id="PF13546"/>
    </source>
</evidence>
<evidence type="ECO:0000313" key="4">
    <source>
        <dbReference type="Proteomes" id="UP000271554"/>
    </source>
</evidence>
<dbReference type="Proteomes" id="UP000271554">
    <property type="component" value="Chromosome"/>
</dbReference>
<sequence length="218" mass="24524">MHRFSRSELRESALAYMRGLIAPLQRENGWTVAEQAGRDGPDRIQRMLNRIDWNADEVLNDVREYVVENLADHRAVLMVGDIGFLKKGTGTGGVQRRYSGMAARTENCQIGVFLAYATERGRTLIDRRLYLPPSWTDDRAVSPGRHRGRDRFQDEGGHGQGDGPQSHRGQDPVRLGDRGCRLRLQQGLAVRADGRLPRHGHHPARDRGHPLGTRPPCP</sequence>
<reference evidence="3 4" key="1">
    <citation type="submission" date="2018-10" db="EMBL/GenBank/DDBJ databases">
        <title>Relationship between Morphology and Antimicrobial Activity in Streptomyces.</title>
        <authorList>
            <person name="Kang H.J."/>
            <person name="Kim S.B."/>
        </authorList>
    </citation>
    <scope>NUCLEOTIDE SEQUENCE [LARGE SCALE GENOMIC DNA]</scope>
    <source>
        <strain evidence="3 4">BH38</strain>
    </source>
</reference>
<evidence type="ECO:0000313" key="3">
    <source>
        <dbReference type="EMBL" id="AYG78271.1"/>
    </source>
</evidence>
<proteinExistence type="predicted"/>
<dbReference type="KEGG" id="shun:DWB77_00378"/>
<protein>
    <recommendedName>
        <fullName evidence="2">Transposase IS701-like DDE domain-containing protein</fullName>
    </recommendedName>
</protein>